<dbReference type="InterPro" id="IPR001253">
    <property type="entry name" value="TIF_eIF-1A"/>
</dbReference>
<dbReference type="EMBL" id="MN739511">
    <property type="protein sequence ID" value="QHT09437.1"/>
    <property type="molecule type" value="Genomic_DNA"/>
</dbReference>
<protein>
    <recommendedName>
        <fullName evidence="2">S1-like domain-containing protein</fullName>
    </recommendedName>
</protein>
<feature type="region of interest" description="Disordered" evidence="1">
    <location>
        <begin position="130"/>
        <end position="150"/>
    </location>
</feature>
<dbReference type="Pfam" id="PF01176">
    <property type="entry name" value="eIF-1a"/>
    <property type="match status" value="1"/>
</dbReference>
<evidence type="ECO:0000259" key="2">
    <source>
        <dbReference type="PROSITE" id="PS50832"/>
    </source>
</evidence>
<dbReference type="HAMAP" id="MF_00216">
    <property type="entry name" value="aIF_1A"/>
    <property type="match status" value="1"/>
</dbReference>
<feature type="region of interest" description="Disordered" evidence="1">
    <location>
        <begin position="1"/>
        <end position="27"/>
    </location>
</feature>
<dbReference type="GO" id="GO:0003723">
    <property type="term" value="F:RNA binding"/>
    <property type="evidence" value="ECO:0007669"/>
    <property type="project" value="InterPro"/>
</dbReference>
<dbReference type="AlphaFoldDB" id="A0A6C0CYU3"/>
<feature type="compositionally biased region" description="Basic residues" evidence="1">
    <location>
        <begin position="8"/>
        <end position="17"/>
    </location>
</feature>
<feature type="domain" description="S1-like" evidence="2">
    <location>
        <begin position="20"/>
        <end position="94"/>
    </location>
</feature>
<proteinExistence type="inferred from homology"/>
<dbReference type="PANTHER" id="PTHR21668">
    <property type="entry name" value="EIF-1A"/>
    <property type="match status" value="1"/>
</dbReference>
<name>A0A6C0CYU3_9ZZZZ</name>
<dbReference type="SUPFAM" id="SSF50249">
    <property type="entry name" value="Nucleic acid-binding proteins"/>
    <property type="match status" value="1"/>
</dbReference>
<dbReference type="CDD" id="cd05793">
    <property type="entry name" value="S1_IF1A"/>
    <property type="match status" value="1"/>
</dbReference>
<dbReference type="SMART" id="SM00652">
    <property type="entry name" value="eIF1a"/>
    <property type="match status" value="1"/>
</dbReference>
<dbReference type="InterPro" id="IPR012340">
    <property type="entry name" value="NA-bd_OB-fold"/>
</dbReference>
<feature type="compositionally biased region" description="Acidic residues" evidence="1">
    <location>
        <begin position="134"/>
        <end position="150"/>
    </location>
</feature>
<sequence>MPNNKGGKNYKKGKKDNKPKTSNIRKTQDTEIYGEVIKINGNGRFTVRCTDGIERLGIIRGKLRKRAWVNMNSIVLADVWNFEDKKCSIIHIYDSSDIEILLESREIPETLISNNDELYNDFEEDIEIKTYDIPPEESSSDDEEIDLDDI</sequence>
<organism evidence="3">
    <name type="scientific">viral metagenome</name>
    <dbReference type="NCBI Taxonomy" id="1070528"/>
    <lineage>
        <taxon>unclassified sequences</taxon>
        <taxon>metagenomes</taxon>
        <taxon>organismal metagenomes</taxon>
    </lineage>
</organism>
<evidence type="ECO:0000256" key="1">
    <source>
        <dbReference type="SAM" id="MobiDB-lite"/>
    </source>
</evidence>
<dbReference type="Gene3D" id="2.40.50.140">
    <property type="entry name" value="Nucleic acid-binding proteins"/>
    <property type="match status" value="1"/>
</dbReference>
<reference evidence="3" key="1">
    <citation type="journal article" date="2020" name="Nature">
        <title>Giant virus diversity and host interactions through global metagenomics.</title>
        <authorList>
            <person name="Schulz F."/>
            <person name="Roux S."/>
            <person name="Paez-Espino D."/>
            <person name="Jungbluth S."/>
            <person name="Walsh D.A."/>
            <person name="Denef V.J."/>
            <person name="McMahon K.D."/>
            <person name="Konstantinidis K.T."/>
            <person name="Eloe-Fadrosh E.A."/>
            <person name="Kyrpides N.C."/>
            <person name="Woyke T."/>
        </authorList>
    </citation>
    <scope>NUCLEOTIDE SEQUENCE</scope>
    <source>
        <strain evidence="3">GVMAG-M-3300023110-24</strain>
    </source>
</reference>
<dbReference type="PROSITE" id="PS50832">
    <property type="entry name" value="S1_IF1_TYPE"/>
    <property type="match status" value="1"/>
</dbReference>
<dbReference type="InterPro" id="IPR006196">
    <property type="entry name" value="RNA-binding_domain_S1_IF1"/>
</dbReference>
<accession>A0A6C0CYU3</accession>
<evidence type="ECO:0000313" key="3">
    <source>
        <dbReference type="EMBL" id="QHT09437.1"/>
    </source>
</evidence>
<dbReference type="GO" id="GO:0003743">
    <property type="term" value="F:translation initiation factor activity"/>
    <property type="evidence" value="ECO:0007669"/>
    <property type="project" value="InterPro"/>
</dbReference>